<gene>
    <name evidence="2" type="ORF">SAMN04488052_109109</name>
</gene>
<dbReference type="STRING" id="406100.SAMN04488052_109109"/>
<dbReference type="Pfam" id="PF01883">
    <property type="entry name" value="FeS_assembly_P"/>
    <property type="match status" value="1"/>
</dbReference>
<dbReference type="InterPro" id="IPR002744">
    <property type="entry name" value="MIP18-like"/>
</dbReference>
<dbReference type="AlphaFoldDB" id="A0A1H8V3U3"/>
<dbReference type="InterPro" id="IPR017776">
    <property type="entry name" value="FeS_assembly_SufT_put"/>
</dbReference>
<dbReference type="NCBIfam" id="TIGR03406">
    <property type="entry name" value="FeS_long_SufT"/>
    <property type="match status" value="1"/>
</dbReference>
<keyword evidence="3" id="KW-1185">Reference proteome</keyword>
<evidence type="ECO:0000259" key="1">
    <source>
        <dbReference type="Pfam" id="PF01883"/>
    </source>
</evidence>
<evidence type="ECO:0000313" key="3">
    <source>
        <dbReference type="Proteomes" id="UP000199657"/>
    </source>
</evidence>
<dbReference type="Proteomes" id="UP000199657">
    <property type="component" value="Unassembled WGS sequence"/>
</dbReference>
<dbReference type="SUPFAM" id="SSF117916">
    <property type="entry name" value="Fe-S cluster assembly (FSCA) domain-like"/>
    <property type="match status" value="1"/>
</dbReference>
<sequence length="183" mass="19842">MYSPNGEPVIFNRDCDAVVIPAGESGTIPEGVEGVITQALGGSYTVYIQGNLFRIAGVDADAIGKEPTPLPELPENASDKDVEDLVWDQMHTCFDPEIPIDIVELGLVYYCNIEKLDGERRKVDIQMTLTAPGCGMGDIIASDVKHKVELVPTVEVCNVELVFDPPWSADMMTDAAKLQTGML</sequence>
<dbReference type="RefSeq" id="WP_091645601.1">
    <property type="nucleotide sequence ID" value="NZ_FOEG01000009.1"/>
</dbReference>
<dbReference type="InterPro" id="IPR052339">
    <property type="entry name" value="Fe-S_Maturation_MIP18"/>
</dbReference>
<dbReference type="InterPro" id="IPR034904">
    <property type="entry name" value="FSCA_dom_sf"/>
</dbReference>
<dbReference type="PANTHER" id="PTHR42831">
    <property type="entry name" value="FE-S PROTEIN MATURATION AUXILIARY FACTOR YITW"/>
    <property type="match status" value="1"/>
</dbReference>
<evidence type="ECO:0000313" key="2">
    <source>
        <dbReference type="EMBL" id="SEP09883.1"/>
    </source>
</evidence>
<dbReference type="PANTHER" id="PTHR42831:SF1">
    <property type="entry name" value="FE-S PROTEIN MATURATION AUXILIARY FACTOR YITW"/>
    <property type="match status" value="1"/>
</dbReference>
<accession>A0A1H8V3U3</accession>
<name>A0A1H8V3U3_9GAMM</name>
<dbReference type="Gene3D" id="3.30.300.130">
    <property type="entry name" value="Fe-S cluster assembly (FSCA)"/>
    <property type="match status" value="1"/>
</dbReference>
<dbReference type="EMBL" id="FOEG01000009">
    <property type="protein sequence ID" value="SEP09883.1"/>
    <property type="molecule type" value="Genomic_DNA"/>
</dbReference>
<dbReference type="OrthoDB" id="9805360at2"/>
<organism evidence="2 3">
    <name type="scientific">Aquisalimonas asiatica</name>
    <dbReference type="NCBI Taxonomy" id="406100"/>
    <lineage>
        <taxon>Bacteria</taxon>
        <taxon>Pseudomonadati</taxon>
        <taxon>Pseudomonadota</taxon>
        <taxon>Gammaproteobacteria</taxon>
        <taxon>Chromatiales</taxon>
        <taxon>Ectothiorhodospiraceae</taxon>
        <taxon>Aquisalimonas</taxon>
    </lineage>
</organism>
<proteinExistence type="predicted"/>
<protein>
    <submittedName>
        <fullName evidence="2">Probable FeS assembly SUF system protein SufT</fullName>
    </submittedName>
</protein>
<reference evidence="2 3" key="1">
    <citation type="submission" date="2016-10" db="EMBL/GenBank/DDBJ databases">
        <authorList>
            <person name="de Groot N.N."/>
        </authorList>
    </citation>
    <scope>NUCLEOTIDE SEQUENCE [LARGE SCALE GENOMIC DNA]</scope>
    <source>
        <strain evidence="2 3">CGMCC 1.6291</strain>
    </source>
</reference>
<feature type="domain" description="MIP18 family-like" evidence="1">
    <location>
        <begin position="86"/>
        <end position="160"/>
    </location>
</feature>